<evidence type="ECO:0000256" key="2">
    <source>
        <dbReference type="SAM" id="SignalP"/>
    </source>
</evidence>
<sequence length="454" mass="50669">MHFSTILTTATIALAGLVDVTSGHMVIMDAFGSHRPKIRGYGLGFAQNNARKDVFGRIMDVGVFDRTVIHNKNNATYLHNGCGFSANSVGRWTKNNKPGVWNAQKRKKHFYERKADPKARINVPAHINHIAAQEATGKKRRRFPNEKMLVNTGIPKVVAGRYLTIITRTLRGPPRIPSGKIHFKGTGQAWTRKLQLYGCGKVGKIVPKGCNRGRLNPVYNKFRYILPKDLNCWGKYGANKRNGNLCLARFQVHSPNGPFGACVPMQQKRPAAVKTVRTTVTVGGNPTVKTVFVTRKPRTAVTRPVVTVYNTVTEVTTILPQTRRTRVVTVKELPYIYTIYVNGRPQQTRATRTNQVITDTVTITKTAPPVIETITIIEKDEYEDEVGGGDDVDDNDAELADEPEEESSEEPAEESEVVVSEDVEDDGDDIEPEEEVTKEDLEGTEEEEEKEKEE</sequence>
<evidence type="ECO:0000313" key="4">
    <source>
        <dbReference type="Proteomes" id="UP001370758"/>
    </source>
</evidence>
<dbReference type="Pfam" id="PF11327">
    <property type="entry name" value="Egh16-like"/>
    <property type="match status" value="1"/>
</dbReference>
<name>A0AAV9WGJ6_9PEZI</name>
<keyword evidence="4" id="KW-1185">Reference proteome</keyword>
<evidence type="ECO:0000256" key="1">
    <source>
        <dbReference type="SAM" id="MobiDB-lite"/>
    </source>
</evidence>
<evidence type="ECO:0000313" key="3">
    <source>
        <dbReference type="EMBL" id="KAK6507631.1"/>
    </source>
</evidence>
<dbReference type="InterPro" id="IPR021476">
    <property type="entry name" value="Egh16-like"/>
</dbReference>
<accession>A0AAV9WGJ6</accession>
<feature type="signal peptide" evidence="2">
    <location>
        <begin position="1"/>
        <end position="23"/>
    </location>
</feature>
<comment type="caution">
    <text evidence="3">The sequence shown here is derived from an EMBL/GenBank/DDBJ whole genome shotgun (WGS) entry which is preliminary data.</text>
</comment>
<protein>
    <submittedName>
        <fullName evidence="3">Uncharacterized protein</fullName>
    </submittedName>
</protein>
<dbReference type="EMBL" id="JAVHJL010000003">
    <property type="protein sequence ID" value="KAK6507631.1"/>
    <property type="molecule type" value="Genomic_DNA"/>
</dbReference>
<feature type="compositionally biased region" description="Acidic residues" evidence="1">
    <location>
        <begin position="380"/>
        <end position="454"/>
    </location>
</feature>
<dbReference type="Proteomes" id="UP001370758">
    <property type="component" value="Unassembled WGS sequence"/>
</dbReference>
<keyword evidence="2" id="KW-0732">Signal</keyword>
<dbReference type="AlphaFoldDB" id="A0AAV9WGJ6"/>
<reference evidence="3 4" key="1">
    <citation type="submission" date="2023-08" db="EMBL/GenBank/DDBJ databases">
        <authorList>
            <person name="Palmer J.M."/>
        </authorList>
    </citation>
    <scope>NUCLEOTIDE SEQUENCE [LARGE SCALE GENOMIC DNA]</scope>
    <source>
        <strain evidence="3 4">TWF481</strain>
    </source>
</reference>
<feature type="chain" id="PRO_5043979107" evidence="2">
    <location>
        <begin position="24"/>
        <end position="454"/>
    </location>
</feature>
<feature type="region of interest" description="Disordered" evidence="1">
    <location>
        <begin position="379"/>
        <end position="454"/>
    </location>
</feature>
<proteinExistence type="predicted"/>
<gene>
    <name evidence="3" type="ORF">TWF481_006057</name>
</gene>
<organism evidence="3 4">
    <name type="scientific">Arthrobotrys musiformis</name>
    <dbReference type="NCBI Taxonomy" id="47236"/>
    <lineage>
        <taxon>Eukaryota</taxon>
        <taxon>Fungi</taxon>
        <taxon>Dikarya</taxon>
        <taxon>Ascomycota</taxon>
        <taxon>Pezizomycotina</taxon>
        <taxon>Orbiliomycetes</taxon>
        <taxon>Orbiliales</taxon>
        <taxon>Orbiliaceae</taxon>
        <taxon>Arthrobotrys</taxon>
    </lineage>
</organism>